<organism evidence="1 2">
    <name type="scientific">Actinoallomurus iriomotensis</name>
    <dbReference type="NCBI Taxonomy" id="478107"/>
    <lineage>
        <taxon>Bacteria</taxon>
        <taxon>Bacillati</taxon>
        <taxon>Actinomycetota</taxon>
        <taxon>Actinomycetes</taxon>
        <taxon>Streptosporangiales</taxon>
        <taxon>Thermomonosporaceae</taxon>
        <taxon>Actinoallomurus</taxon>
    </lineage>
</organism>
<evidence type="ECO:0000313" key="2">
    <source>
        <dbReference type="Proteomes" id="UP001165135"/>
    </source>
</evidence>
<reference evidence="1" key="1">
    <citation type="submission" date="2023-03" db="EMBL/GenBank/DDBJ databases">
        <title>Actinoallomurus iriomotensis NBRC 103681.</title>
        <authorList>
            <person name="Ichikawa N."/>
            <person name="Sato H."/>
            <person name="Tonouchi N."/>
        </authorList>
    </citation>
    <scope>NUCLEOTIDE SEQUENCE</scope>
    <source>
        <strain evidence="1">NBRC 103681</strain>
    </source>
</reference>
<protein>
    <submittedName>
        <fullName evidence="1">Uncharacterized protein</fullName>
    </submittedName>
</protein>
<proteinExistence type="predicted"/>
<dbReference type="Gene3D" id="1.10.3230.30">
    <property type="entry name" value="Phage gp6-like head-tail connector protein"/>
    <property type="match status" value="1"/>
</dbReference>
<evidence type="ECO:0000313" key="1">
    <source>
        <dbReference type="EMBL" id="GLY81841.1"/>
    </source>
</evidence>
<dbReference type="CDD" id="cd08054">
    <property type="entry name" value="gp6"/>
    <property type="match status" value="1"/>
</dbReference>
<sequence length="267" mass="28381">MSWNLGATVSLTTTVTDDAGVPADAGTMAISITLPDGTTDGGPVTSSSPGVYCYDYATTQPGRHVYRWIATGQNSSGYPAGDMFEVLPADPGQLVSLAEAKEQLNITGSQDDAEIMRKMQAVTGPVERIVGAVGRRAWTETYDGGTPRIALLHFPVLAVTQVVESGTVLASSAYTLKPTAGVLTRLAGGVASRWRPGDVTVLYEAGRIITGEHIRQAVLIILQHLWETQRGGFSASPRDSDTYDPRFGYSIPRRALELLGEPIPGFA</sequence>
<dbReference type="EMBL" id="BSTJ01000023">
    <property type="protein sequence ID" value="GLY81841.1"/>
    <property type="molecule type" value="Genomic_DNA"/>
</dbReference>
<dbReference type="AlphaFoldDB" id="A0A9W6RU11"/>
<gene>
    <name evidence="1" type="ORF">Airi01_101080</name>
</gene>
<name>A0A9W6RU11_9ACTN</name>
<accession>A0A9W6RU11</accession>
<dbReference type="RefSeq" id="WP_285636830.1">
    <property type="nucleotide sequence ID" value="NZ_BSTJ01000023.1"/>
</dbReference>
<comment type="caution">
    <text evidence="1">The sequence shown here is derived from an EMBL/GenBank/DDBJ whole genome shotgun (WGS) entry which is preliminary data.</text>
</comment>
<dbReference type="Proteomes" id="UP001165135">
    <property type="component" value="Unassembled WGS sequence"/>
</dbReference>